<dbReference type="Pfam" id="PF04186">
    <property type="entry name" value="FxsA"/>
    <property type="match status" value="1"/>
</dbReference>
<organism evidence="3">
    <name type="scientific">freshwater metagenome</name>
    <dbReference type="NCBI Taxonomy" id="449393"/>
    <lineage>
        <taxon>unclassified sequences</taxon>
        <taxon>metagenomes</taxon>
        <taxon>ecological metagenomes</taxon>
    </lineage>
</organism>
<dbReference type="GO" id="GO:0016020">
    <property type="term" value="C:membrane"/>
    <property type="evidence" value="ECO:0007669"/>
    <property type="project" value="InterPro"/>
</dbReference>
<keyword evidence="2" id="KW-0812">Transmembrane</keyword>
<dbReference type="PANTHER" id="PTHR35335">
    <property type="entry name" value="UPF0716 PROTEIN FXSA"/>
    <property type="match status" value="1"/>
</dbReference>
<name>A0A6J7JLV5_9ZZZZ</name>
<dbReference type="AlphaFoldDB" id="A0A6J7JLV5"/>
<sequence>MPLLLLLLFILVPIAELWVIIQVGQAIGVLPTIALLIFDSILGAWLLRHQGRAAWRRFRATLQAGGVPARETADGVLIVLGGTLLLTPGFLSDIVGIVLLLPPTRALLRRFVAPRLFKAGASAVGGPAVWTVRGATWGARAHRATRERRDYDVDGTAVDTDQPGLPPHEESH</sequence>
<reference evidence="3" key="1">
    <citation type="submission" date="2020-05" db="EMBL/GenBank/DDBJ databases">
        <authorList>
            <person name="Chiriac C."/>
            <person name="Salcher M."/>
            <person name="Ghai R."/>
            <person name="Kavagutti S V."/>
        </authorList>
    </citation>
    <scope>NUCLEOTIDE SEQUENCE</scope>
</reference>
<evidence type="ECO:0000313" key="3">
    <source>
        <dbReference type="EMBL" id="CAB4944326.1"/>
    </source>
</evidence>
<evidence type="ECO:0000256" key="2">
    <source>
        <dbReference type="SAM" id="Phobius"/>
    </source>
</evidence>
<proteinExistence type="predicted"/>
<dbReference type="NCBIfam" id="NF008528">
    <property type="entry name" value="PRK11463.1-2"/>
    <property type="match status" value="1"/>
</dbReference>
<dbReference type="PANTHER" id="PTHR35335:SF1">
    <property type="entry name" value="UPF0716 PROTEIN FXSA"/>
    <property type="match status" value="1"/>
</dbReference>
<gene>
    <name evidence="3" type="ORF">UFOPK3674_02017</name>
</gene>
<keyword evidence="2" id="KW-1133">Transmembrane helix</keyword>
<accession>A0A6J7JLV5</accession>
<feature type="region of interest" description="Disordered" evidence="1">
    <location>
        <begin position="148"/>
        <end position="172"/>
    </location>
</feature>
<dbReference type="InterPro" id="IPR007313">
    <property type="entry name" value="FxsA"/>
</dbReference>
<protein>
    <submittedName>
        <fullName evidence="3">Unannotated protein</fullName>
    </submittedName>
</protein>
<keyword evidence="2" id="KW-0472">Membrane</keyword>
<feature type="transmembrane region" description="Helical" evidence="2">
    <location>
        <begin position="27"/>
        <end position="47"/>
    </location>
</feature>
<evidence type="ECO:0000256" key="1">
    <source>
        <dbReference type="SAM" id="MobiDB-lite"/>
    </source>
</evidence>
<feature type="transmembrane region" description="Helical" evidence="2">
    <location>
        <begin position="76"/>
        <end position="101"/>
    </location>
</feature>
<dbReference type="EMBL" id="CAFBMX010000019">
    <property type="protein sequence ID" value="CAB4944326.1"/>
    <property type="molecule type" value="Genomic_DNA"/>
</dbReference>